<comment type="caution">
    <text evidence="1">The sequence shown here is derived from an EMBL/GenBank/DDBJ whole genome shotgun (WGS) entry which is preliminary data.</text>
</comment>
<evidence type="ECO:0008006" key="3">
    <source>
        <dbReference type="Google" id="ProtNLM"/>
    </source>
</evidence>
<dbReference type="RefSeq" id="WP_124233701.1">
    <property type="nucleotide sequence ID" value="NZ_RHHM01000010.1"/>
</dbReference>
<dbReference type="Proteomes" id="UP000279457">
    <property type="component" value="Unassembled WGS sequence"/>
</dbReference>
<dbReference type="EMBL" id="RHHM01000010">
    <property type="protein sequence ID" value="RQM37646.1"/>
    <property type="molecule type" value="Genomic_DNA"/>
</dbReference>
<proteinExistence type="predicted"/>
<evidence type="ECO:0000313" key="1">
    <source>
        <dbReference type="EMBL" id="RQM37646.1"/>
    </source>
</evidence>
<gene>
    <name evidence="1" type="ORF">EB241_14050</name>
</gene>
<evidence type="ECO:0000313" key="2">
    <source>
        <dbReference type="Proteomes" id="UP000279457"/>
    </source>
</evidence>
<accession>A0A3N6SJ70</accession>
<organism evidence="1 2">
    <name type="scientific">Erwinia psidii</name>
    <dbReference type="NCBI Taxonomy" id="69224"/>
    <lineage>
        <taxon>Bacteria</taxon>
        <taxon>Pseudomonadati</taxon>
        <taxon>Pseudomonadota</taxon>
        <taxon>Gammaproteobacteria</taxon>
        <taxon>Enterobacterales</taxon>
        <taxon>Erwiniaceae</taxon>
        <taxon>Erwinia</taxon>
    </lineage>
</organism>
<keyword evidence="2" id="KW-1185">Reference proteome</keyword>
<name>A0A3N6SJ70_9GAMM</name>
<reference evidence="1 2" key="1">
    <citation type="submission" date="2018-10" db="EMBL/GenBank/DDBJ databases">
        <title>Draft genome sequence for the type isolate of Erwinia psidii, agent causal of bacterial blight in guava (Psidium guajava) and wilt and die-back of Eucalyptus spp.</title>
        <authorList>
            <person name="Hermenegildo P.S."/>
            <person name="Santos S.A."/>
            <person name="Guimaraes L.M.S."/>
            <person name="Vidigal P.M.P."/>
            <person name="Pereira I.C."/>
            <person name="Badel J.L."/>
            <person name="Alfenas-Zerbini P."/>
            <person name="Ferreira M.A.S.V."/>
            <person name="Alfenas A.C."/>
        </authorList>
    </citation>
    <scope>NUCLEOTIDE SEQUENCE [LARGE SCALE GENOMIC DNA]</scope>
    <source>
        <strain evidence="1 2">IBSBF 435</strain>
    </source>
</reference>
<dbReference type="AlphaFoldDB" id="A0A3N6SJ70"/>
<sequence length="69" mass="7671">MLKQTPVTENAEAVLHFLPSEWTTPGDISRITGMAMPCCQLILTQLPMAGLAEDKSGEGNQFRRCEYSR</sequence>
<protein>
    <recommendedName>
        <fullName evidence="3">MarR family transcriptional regulator</fullName>
    </recommendedName>
</protein>